<evidence type="ECO:0000313" key="4">
    <source>
        <dbReference type="Proteomes" id="UP000663829"/>
    </source>
</evidence>
<reference evidence="2" key="1">
    <citation type="submission" date="2021-02" db="EMBL/GenBank/DDBJ databases">
        <authorList>
            <person name="Nowell W R."/>
        </authorList>
    </citation>
    <scope>NUCLEOTIDE SEQUENCE</scope>
</reference>
<name>A0A813PSH9_9BILA</name>
<dbReference type="PANTHER" id="PTHR46406">
    <property type="entry name" value="NITRIC OXIDE-ASSOCIATED PROTEIN 1"/>
    <property type="match status" value="1"/>
</dbReference>
<protein>
    <recommendedName>
        <fullName evidence="1">G domain-containing protein</fullName>
    </recommendedName>
</protein>
<dbReference type="Gene3D" id="3.40.50.300">
    <property type="entry name" value="P-loop containing nucleotide triphosphate hydrolases"/>
    <property type="match status" value="1"/>
</dbReference>
<organism evidence="2 4">
    <name type="scientific">Didymodactylos carnosus</name>
    <dbReference type="NCBI Taxonomy" id="1234261"/>
    <lineage>
        <taxon>Eukaryota</taxon>
        <taxon>Metazoa</taxon>
        <taxon>Spiralia</taxon>
        <taxon>Gnathifera</taxon>
        <taxon>Rotifera</taxon>
        <taxon>Eurotatoria</taxon>
        <taxon>Bdelloidea</taxon>
        <taxon>Philodinida</taxon>
        <taxon>Philodinidae</taxon>
        <taxon>Didymodactylos</taxon>
    </lineage>
</organism>
<accession>A0A813PSH9</accession>
<sequence>MLRSIHCNLLETPFSFHKSYYLIIRTLTTRQRRTSAIKLKSSTDQNQTTQSHIITRPTRLDLDDLSPFARSVLQNNPSYGTRFGGKLSLNKKYLIQTHAESTGRAEELLKTSLDELNSTRNQEEKYLEKKFQDEEDERLPQPPVVELPSSLNGYRMNYGNENFSLPISSIPCYGCGALLQCRQRSLPGFIPYELFNKMSNKLKSQTLCQRCFLLKYHQDILECEVDESVYKQIIHEIKKKKALVILLVDLLDIPNSISEKWQELIDSNVLLFIIGNKVDLLPRGSENYLTDIERCLEHECSKRGFGKHYIKYYGVISAKTGYGVEELISKIFRYWSHHGGVYLLGSTNTGKSSLFNMLLDSDLCHIHALDCVQHATVSNLPGTTMNVLRFPIQIRTGKNQFMRSQRLLENEEYLIEKQEINQETNKMTIENETTIVDGVEPTVKWRRSFESEVNLPTGGASYDYNSGLSEFSETKSYESRQHNYANYQRKKMKAFDPKNYVNEKWLYDTPGVIINDQIINKCNPSELAYFTHHNILRPINIILKPKFTILIGGIARLDVLSITNLSKAYVSLMTNEHFPINSVQTCEVEQFYAHALEQNLLGVPQNEVNGKLQDPPVLDGPIVEILGVGLKRAAADIVLSSAGWASVTAPEDVYVTFRVYTPDGLGIHLRQPPLLNYLFELKGERESSQTPFYSKLIYSNDESMSIDSESYKHQNEGQMIINEKLLQHQLQINKKR</sequence>
<gene>
    <name evidence="2" type="ORF">GPM918_LOCUS1204</name>
    <name evidence="3" type="ORF">SRO942_LOCUS1204</name>
</gene>
<dbReference type="EMBL" id="CAJNOQ010000108">
    <property type="protein sequence ID" value="CAF0757667.1"/>
    <property type="molecule type" value="Genomic_DNA"/>
</dbReference>
<dbReference type="Pfam" id="PF01926">
    <property type="entry name" value="MMR_HSR1"/>
    <property type="match status" value="1"/>
</dbReference>
<comment type="caution">
    <text evidence="2">The sequence shown here is derived from an EMBL/GenBank/DDBJ whole genome shotgun (WGS) entry which is preliminary data.</text>
</comment>
<dbReference type="Proteomes" id="UP000663829">
    <property type="component" value="Unassembled WGS sequence"/>
</dbReference>
<dbReference type="PANTHER" id="PTHR46406:SF1">
    <property type="entry name" value="NITRIC OXIDE-ASSOCIATED PROTEIN 1"/>
    <property type="match status" value="1"/>
</dbReference>
<dbReference type="EMBL" id="CAJOBC010000108">
    <property type="protein sequence ID" value="CAF3538164.1"/>
    <property type="molecule type" value="Genomic_DNA"/>
</dbReference>
<dbReference type="InterPro" id="IPR027417">
    <property type="entry name" value="P-loop_NTPase"/>
</dbReference>
<evidence type="ECO:0000313" key="2">
    <source>
        <dbReference type="EMBL" id="CAF0757667.1"/>
    </source>
</evidence>
<proteinExistence type="predicted"/>
<dbReference type="Proteomes" id="UP000681722">
    <property type="component" value="Unassembled WGS sequence"/>
</dbReference>
<dbReference type="OrthoDB" id="1696305at2759"/>
<dbReference type="GO" id="GO:0005525">
    <property type="term" value="F:GTP binding"/>
    <property type="evidence" value="ECO:0007669"/>
    <property type="project" value="InterPro"/>
</dbReference>
<evidence type="ECO:0000313" key="3">
    <source>
        <dbReference type="EMBL" id="CAF3538164.1"/>
    </source>
</evidence>
<feature type="domain" description="G" evidence="1">
    <location>
        <begin position="341"/>
        <end position="395"/>
    </location>
</feature>
<dbReference type="InterPro" id="IPR052807">
    <property type="entry name" value="Mito_transl_resp_regulator"/>
</dbReference>
<evidence type="ECO:0000259" key="1">
    <source>
        <dbReference type="Pfam" id="PF01926"/>
    </source>
</evidence>
<keyword evidence="4" id="KW-1185">Reference proteome</keyword>
<dbReference type="AlphaFoldDB" id="A0A813PSH9"/>
<dbReference type="InterPro" id="IPR006073">
    <property type="entry name" value="GTP-bd"/>
</dbReference>
<dbReference type="SUPFAM" id="SSF52540">
    <property type="entry name" value="P-loop containing nucleoside triphosphate hydrolases"/>
    <property type="match status" value="1"/>
</dbReference>